<evidence type="ECO:0000313" key="12">
    <source>
        <dbReference type="Proteomes" id="UP001596337"/>
    </source>
</evidence>
<evidence type="ECO:0000256" key="2">
    <source>
        <dbReference type="ARBA" id="ARBA00022723"/>
    </source>
</evidence>
<evidence type="ECO:0000256" key="5">
    <source>
        <dbReference type="ARBA" id="ARBA00022840"/>
    </source>
</evidence>
<evidence type="ECO:0000259" key="10">
    <source>
        <dbReference type="Pfam" id="PF00294"/>
    </source>
</evidence>
<evidence type="ECO:0000256" key="8">
    <source>
        <dbReference type="ARBA" id="ARBA00023277"/>
    </source>
</evidence>
<keyword evidence="2 9" id="KW-0479">Metal-binding</keyword>
<gene>
    <name evidence="9" type="primary">rbsK</name>
    <name evidence="11" type="ORF">ACFQGD_00995</name>
</gene>
<feature type="binding site" evidence="9">
    <location>
        <position position="250"/>
    </location>
    <ligand>
        <name>K(+)</name>
        <dbReference type="ChEBI" id="CHEBI:29103"/>
    </ligand>
</feature>
<comment type="similarity">
    <text evidence="9">Belongs to the carbohydrate kinase PfkB family. Ribokinase subfamily.</text>
</comment>
<comment type="caution">
    <text evidence="9">Lacks conserved residue(s) required for the propagation of feature annotation.</text>
</comment>
<evidence type="ECO:0000256" key="3">
    <source>
        <dbReference type="ARBA" id="ARBA00022741"/>
    </source>
</evidence>
<dbReference type="HAMAP" id="MF_01987">
    <property type="entry name" value="Ribokinase"/>
    <property type="match status" value="1"/>
</dbReference>
<dbReference type="GO" id="GO:0004747">
    <property type="term" value="F:ribokinase activity"/>
    <property type="evidence" value="ECO:0007669"/>
    <property type="project" value="UniProtKB-EC"/>
</dbReference>
<keyword evidence="1 9" id="KW-0808">Transferase</keyword>
<evidence type="ECO:0000256" key="1">
    <source>
        <dbReference type="ARBA" id="ARBA00022679"/>
    </source>
</evidence>
<comment type="function">
    <text evidence="9">Catalyzes the phosphorylation of ribose at O-5 in a reaction requiring ATP and magnesium. The resulting D-ribose-5-phosphate can then be used either for sythesis of nucleotides, histidine, and tryptophan, or as a component of the pentose phosphate pathway.</text>
</comment>
<comment type="activity regulation">
    <text evidence="9">Activated by a monovalent cation that binds near, but not in, the active site. The most likely occupant of the site in vivo is potassium. Ion binding induces a conformational change that may alter substrate affinity.</text>
</comment>
<evidence type="ECO:0000256" key="6">
    <source>
        <dbReference type="ARBA" id="ARBA00022842"/>
    </source>
</evidence>
<feature type="binding site" evidence="9">
    <location>
        <begin position="15"/>
        <end position="17"/>
    </location>
    <ligand>
        <name>substrate</name>
    </ligand>
</feature>
<evidence type="ECO:0000256" key="4">
    <source>
        <dbReference type="ARBA" id="ARBA00022777"/>
    </source>
</evidence>
<dbReference type="CDD" id="cd01174">
    <property type="entry name" value="ribokinase"/>
    <property type="match status" value="1"/>
</dbReference>
<dbReference type="InterPro" id="IPR029056">
    <property type="entry name" value="Ribokinase-like"/>
</dbReference>
<dbReference type="EMBL" id="JBHSXX010000001">
    <property type="protein sequence ID" value="MFC6865715.1"/>
    <property type="molecule type" value="Genomic_DNA"/>
</dbReference>
<accession>A0ABW2BT55</accession>
<feature type="binding site" evidence="9">
    <location>
        <begin position="43"/>
        <end position="47"/>
    </location>
    <ligand>
        <name>substrate</name>
    </ligand>
</feature>
<keyword evidence="3 9" id="KW-0547">Nucleotide-binding</keyword>
<dbReference type="RefSeq" id="WP_345392316.1">
    <property type="nucleotide sequence ID" value="NZ_BAABLA010000007.1"/>
</dbReference>
<feature type="binding site" evidence="9">
    <location>
        <position position="248"/>
    </location>
    <ligand>
        <name>K(+)</name>
        <dbReference type="ChEBI" id="CHEBI:29103"/>
    </ligand>
</feature>
<comment type="caution">
    <text evidence="11">The sequence shown here is derived from an EMBL/GenBank/DDBJ whole genome shotgun (WGS) entry which is preliminary data.</text>
</comment>
<keyword evidence="6 9" id="KW-0460">Magnesium</keyword>
<dbReference type="PANTHER" id="PTHR10584">
    <property type="entry name" value="SUGAR KINASE"/>
    <property type="match status" value="1"/>
</dbReference>
<keyword evidence="5 9" id="KW-0067">ATP-binding</keyword>
<dbReference type="InterPro" id="IPR002139">
    <property type="entry name" value="Ribo/fructo_kinase"/>
</dbReference>
<evidence type="ECO:0000256" key="9">
    <source>
        <dbReference type="HAMAP-Rule" id="MF_01987"/>
    </source>
</evidence>
<feature type="binding site" evidence="9">
    <location>
        <position position="284"/>
    </location>
    <ligand>
        <name>K(+)</name>
        <dbReference type="ChEBI" id="CHEBI:29103"/>
    </ligand>
</feature>
<dbReference type="Proteomes" id="UP001596337">
    <property type="component" value="Unassembled WGS sequence"/>
</dbReference>
<dbReference type="SUPFAM" id="SSF53613">
    <property type="entry name" value="Ribokinase-like"/>
    <property type="match status" value="1"/>
</dbReference>
<feature type="binding site" evidence="9">
    <location>
        <position position="289"/>
    </location>
    <ligand>
        <name>K(+)</name>
        <dbReference type="ChEBI" id="CHEBI:29103"/>
    </ligand>
</feature>
<dbReference type="EC" id="2.7.1.15" evidence="9"/>
<sequence>MSERSLDLVVVGSANVDRVVRVERHPAPGETVLGGDTALFPGGKGANAAVAAARQGARTGFVGAVGDDDAGALLLASLADAGVDTSTVRRVDGPSGAAHITVSPDGENAIVVSPGANARVGVADVRDASHVIGAASVLFAVLEVPLETVRYAVAHASARGVRVVLNASPVAALAAETLAVLDPLIVNKHEAAALLGRTGSGEELAAGLRARGPRSVVVTLGGSGVVLADADAVVGVPTPELGDGRVVDTTGAGDAFAGALGGKLATGASLVDATRHAVMYAAESVTRHGARGG</sequence>
<proteinExistence type="inferred from homology"/>
<keyword evidence="12" id="KW-1185">Reference proteome</keyword>
<comment type="cofactor">
    <cofactor evidence="9">
        <name>Mg(2+)</name>
        <dbReference type="ChEBI" id="CHEBI:18420"/>
    </cofactor>
    <text evidence="9">Requires a divalent cation, most likely magnesium in vivo, as an electrophilic catalyst to aid phosphoryl group transfer. It is the chelate of the metal and the nucleotide that is the actual substrate.</text>
</comment>
<organism evidence="11 12">
    <name type="scientific">Haloechinothrix salitolerans</name>
    <dbReference type="NCBI Taxonomy" id="926830"/>
    <lineage>
        <taxon>Bacteria</taxon>
        <taxon>Bacillati</taxon>
        <taxon>Actinomycetota</taxon>
        <taxon>Actinomycetes</taxon>
        <taxon>Pseudonocardiales</taxon>
        <taxon>Pseudonocardiaceae</taxon>
        <taxon>Haloechinothrix</taxon>
    </lineage>
</organism>
<dbReference type="InterPro" id="IPR011611">
    <property type="entry name" value="PfkB_dom"/>
</dbReference>
<name>A0ABW2BT55_9PSEU</name>
<evidence type="ECO:0000313" key="11">
    <source>
        <dbReference type="EMBL" id="MFC6865715.1"/>
    </source>
</evidence>
<feature type="active site" description="Proton acceptor" evidence="9">
    <location>
        <position position="254"/>
    </location>
</feature>
<comment type="catalytic activity">
    <reaction evidence="9">
        <text>D-ribose + ATP = D-ribose 5-phosphate + ADP + H(+)</text>
        <dbReference type="Rhea" id="RHEA:13697"/>
        <dbReference type="ChEBI" id="CHEBI:15378"/>
        <dbReference type="ChEBI" id="CHEBI:30616"/>
        <dbReference type="ChEBI" id="CHEBI:47013"/>
        <dbReference type="ChEBI" id="CHEBI:78346"/>
        <dbReference type="ChEBI" id="CHEBI:456216"/>
        <dbReference type="EC" id="2.7.1.15"/>
    </reaction>
</comment>
<keyword evidence="8 9" id="KW-0119">Carbohydrate metabolism</keyword>
<reference evidence="12" key="1">
    <citation type="journal article" date="2019" name="Int. J. Syst. Evol. Microbiol.">
        <title>The Global Catalogue of Microorganisms (GCM) 10K type strain sequencing project: providing services to taxonomists for standard genome sequencing and annotation.</title>
        <authorList>
            <consortium name="The Broad Institute Genomics Platform"/>
            <consortium name="The Broad Institute Genome Sequencing Center for Infectious Disease"/>
            <person name="Wu L."/>
            <person name="Ma J."/>
        </authorList>
    </citation>
    <scope>NUCLEOTIDE SEQUENCE [LARGE SCALE GENOMIC DNA]</scope>
    <source>
        <strain evidence="12">KCTC 32255</strain>
    </source>
</reference>
<dbReference type="InterPro" id="IPR011877">
    <property type="entry name" value="Ribokinase"/>
</dbReference>
<keyword evidence="7 9" id="KW-0630">Potassium</keyword>
<feature type="binding site" evidence="9">
    <location>
        <position position="143"/>
    </location>
    <ligand>
        <name>substrate</name>
    </ligand>
</feature>
<comment type="pathway">
    <text evidence="9">Carbohydrate metabolism; D-ribose degradation; D-ribose 5-phosphate from beta-D-ribopyranose: step 2/2.</text>
</comment>
<dbReference type="Gene3D" id="3.40.1190.20">
    <property type="match status" value="1"/>
</dbReference>
<protein>
    <recommendedName>
        <fullName evidence="9">Ribokinase</fullName>
        <shortName evidence="9">RK</shortName>
        <ecNumber evidence="9">2.7.1.15</ecNumber>
    </recommendedName>
</protein>
<dbReference type="PANTHER" id="PTHR10584:SF166">
    <property type="entry name" value="RIBOKINASE"/>
    <property type="match status" value="1"/>
</dbReference>
<feature type="binding site" evidence="9">
    <location>
        <position position="287"/>
    </location>
    <ligand>
        <name>K(+)</name>
        <dbReference type="ChEBI" id="CHEBI:29103"/>
    </ligand>
</feature>
<keyword evidence="9" id="KW-0963">Cytoplasm</keyword>
<dbReference type="Pfam" id="PF00294">
    <property type="entry name" value="PfkB"/>
    <property type="match status" value="1"/>
</dbReference>
<feature type="binding site" evidence="9">
    <location>
        <begin position="253"/>
        <end position="254"/>
    </location>
    <ligand>
        <name>ATP</name>
        <dbReference type="ChEBI" id="CHEBI:30616"/>
    </ligand>
</feature>
<dbReference type="PRINTS" id="PR00990">
    <property type="entry name" value="RIBOKINASE"/>
</dbReference>
<feature type="binding site" evidence="9">
    <location>
        <position position="187"/>
    </location>
    <ligand>
        <name>ATP</name>
        <dbReference type="ChEBI" id="CHEBI:30616"/>
    </ligand>
</feature>
<comment type="subunit">
    <text evidence="9">Homodimer.</text>
</comment>
<feature type="domain" description="Carbohydrate kinase PfkB" evidence="10">
    <location>
        <begin position="7"/>
        <end position="291"/>
    </location>
</feature>
<feature type="binding site" evidence="9">
    <location>
        <position position="254"/>
    </location>
    <ligand>
        <name>substrate</name>
    </ligand>
</feature>
<evidence type="ECO:0000256" key="7">
    <source>
        <dbReference type="ARBA" id="ARBA00022958"/>
    </source>
</evidence>
<comment type="subcellular location">
    <subcellularLocation>
        <location evidence="9">Cytoplasm</location>
    </subcellularLocation>
</comment>
<feature type="binding site" evidence="9">
    <location>
        <begin position="219"/>
        <end position="224"/>
    </location>
    <ligand>
        <name>ATP</name>
        <dbReference type="ChEBI" id="CHEBI:30616"/>
    </ligand>
</feature>
<keyword evidence="4 9" id="KW-0418">Kinase</keyword>